<feature type="compositionally biased region" description="Polar residues" evidence="1">
    <location>
        <begin position="210"/>
        <end position="220"/>
    </location>
</feature>
<keyword evidence="2" id="KW-0812">Transmembrane</keyword>
<keyword evidence="2" id="KW-0472">Membrane</keyword>
<evidence type="ECO:0000313" key="5">
    <source>
        <dbReference type="Proteomes" id="UP001623330"/>
    </source>
</evidence>
<feature type="region of interest" description="Disordered" evidence="1">
    <location>
        <begin position="139"/>
        <end position="221"/>
    </location>
</feature>
<evidence type="ECO:0000313" key="4">
    <source>
        <dbReference type="EMBL" id="KAL3230790.1"/>
    </source>
</evidence>
<sequence length="452" mass="49189">MSSVVPSQTYSRGTDGCVVCPTAPACPECAEDENCVLTALTCNSCPYTYCSKKTSSSISILSSVDSNGNAVNSTNSTTTAKSSGSHVHVGGLVSGVVVGAVVAFTVLLVLYYWRRHKRVSAMQGEYNFNMGKGDAENGDGVVKWDSNIDSDNDDDDDDDDEDDDLDDDEDLGDNLDREGRGSLAQQKQYERRPPLEDILEEGDGEDESNFEVSYDTSTNKRPNRIIEQFRLKPMRPLKAASDTQSIYSNNTIHTKASSNILPIAYIPGVTITQGRASRGRSNMNHDDIMSHITLGSSILGSEDNYDLETLPIQVMGSNNNNGSNPQLVNNPGLSISNEALTVKKDKDMHNDLSLTTAIRAKPKLVAIRTDSSLDVTAQEGSTRDDRSSMDRASTRDVRLSMDDTSTRDVKGASMTSLSQDDLSDVGSFTVDLDISMEDANPFNDRYEVSEEE</sequence>
<reference evidence="4 5" key="1">
    <citation type="submission" date="2024-05" db="EMBL/GenBank/DDBJ databases">
        <title>Long read based assembly of the Candida bracarensis genome reveals expanded adhesin content.</title>
        <authorList>
            <person name="Marcet-Houben M."/>
            <person name="Ksiezopolska E."/>
            <person name="Gabaldon T."/>
        </authorList>
    </citation>
    <scope>NUCLEOTIDE SEQUENCE [LARGE SCALE GENOMIC DNA]</scope>
    <source>
        <strain evidence="4 5">CBM6</strain>
    </source>
</reference>
<comment type="caution">
    <text evidence="4">The sequence shown here is derived from an EMBL/GenBank/DDBJ whole genome shotgun (WGS) entry which is preliminary data.</text>
</comment>
<evidence type="ECO:0000256" key="1">
    <source>
        <dbReference type="SAM" id="MobiDB-lite"/>
    </source>
</evidence>
<organism evidence="4 5">
    <name type="scientific">Nakaseomyces bracarensis</name>
    <dbReference type="NCBI Taxonomy" id="273131"/>
    <lineage>
        <taxon>Eukaryota</taxon>
        <taxon>Fungi</taxon>
        <taxon>Dikarya</taxon>
        <taxon>Ascomycota</taxon>
        <taxon>Saccharomycotina</taxon>
        <taxon>Saccharomycetes</taxon>
        <taxon>Saccharomycetales</taxon>
        <taxon>Saccharomycetaceae</taxon>
        <taxon>Nakaseomyces</taxon>
    </lineage>
</organism>
<gene>
    <name evidence="4" type="ORF">RNJ44_01239</name>
</gene>
<keyword evidence="5" id="KW-1185">Reference proteome</keyword>
<dbReference type="Pfam" id="PF09463">
    <property type="entry name" value="Opy2"/>
    <property type="match status" value="1"/>
</dbReference>
<feature type="compositionally biased region" description="Basic and acidic residues" evidence="1">
    <location>
        <begin position="381"/>
        <end position="410"/>
    </location>
</feature>
<feature type="region of interest" description="Disordered" evidence="1">
    <location>
        <begin position="374"/>
        <end position="420"/>
    </location>
</feature>
<feature type="domain" description="Membrane anchor Opy2 N-terminal" evidence="3">
    <location>
        <begin position="17"/>
        <end position="50"/>
    </location>
</feature>
<keyword evidence="2" id="KW-1133">Transmembrane helix</keyword>
<dbReference type="Proteomes" id="UP001623330">
    <property type="component" value="Unassembled WGS sequence"/>
</dbReference>
<feature type="compositionally biased region" description="Acidic residues" evidence="1">
    <location>
        <begin position="197"/>
        <end position="209"/>
    </location>
</feature>
<name>A0ABR4NRA6_9SACH</name>
<evidence type="ECO:0000256" key="2">
    <source>
        <dbReference type="SAM" id="Phobius"/>
    </source>
</evidence>
<protein>
    <submittedName>
        <fullName evidence="4">Protein OPY2</fullName>
    </submittedName>
</protein>
<evidence type="ECO:0000259" key="3">
    <source>
        <dbReference type="Pfam" id="PF09463"/>
    </source>
</evidence>
<feature type="transmembrane region" description="Helical" evidence="2">
    <location>
        <begin position="92"/>
        <end position="113"/>
    </location>
</feature>
<proteinExistence type="predicted"/>
<dbReference type="InterPro" id="IPR018571">
    <property type="entry name" value="Membrane_anchor_Opy2_N"/>
</dbReference>
<feature type="compositionally biased region" description="Acidic residues" evidence="1">
    <location>
        <begin position="148"/>
        <end position="173"/>
    </location>
</feature>
<accession>A0ABR4NRA6</accession>
<dbReference type="EMBL" id="JBEVYD010000009">
    <property type="protein sequence ID" value="KAL3230790.1"/>
    <property type="molecule type" value="Genomic_DNA"/>
</dbReference>